<keyword evidence="3" id="KW-1185">Reference proteome</keyword>
<accession>A0A9P9G4R1</accession>
<protein>
    <submittedName>
        <fullName evidence="2">Uncharacterized protein</fullName>
    </submittedName>
</protein>
<organism evidence="2 3">
    <name type="scientific">Fusarium redolens</name>
    <dbReference type="NCBI Taxonomy" id="48865"/>
    <lineage>
        <taxon>Eukaryota</taxon>
        <taxon>Fungi</taxon>
        <taxon>Dikarya</taxon>
        <taxon>Ascomycota</taxon>
        <taxon>Pezizomycotina</taxon>
        <taxon>Sordariomycetes</taxon>
        <taxon>Hypocreomycetidae</taxon>
        <taxon>Hypocreales</taxon>
        <taxon>Nectriaceae</taxon>
        <taxon>Fusarium</taxon>
        <taxon>Fusarium redolens species complex</taxon>
    </lineage>
</organism>
<evidence type="ECO:0000256" key="1">
    <source>
        <dbReference type="SAM" id="MobiDB-lite"/>
    </source>
</evidence>
<proteinExistence type="predicted"/>
<name>A0A9P9G4R1_FUSRE</name>
<feature type="region of interest" description="Disordered" evidence="1">
    <location>
        <begin position="1"/>
        <end position="49"/>
    </location>
</feature>
<dbReference type="Proteomes" id="UP000720189">
    <property type="component" value="Unassembled WGS sequence"/>
</dbReference>
<comment type="caution">
    <text evidence="2">The sequence shown here is derived from an EMBL/GenBank/DDBJ whole genome shotgun (WGS) entry which is preliminary data.</text>
</comment>
<feature type="compositionally biased region" description="Polar residues" evidence="1">
    <location>
        <begin position="7"/>
        <end position="31"/>
    </location>
</feature>
<dbReference type="AlphaFoldDB" id="A0A9P9G4R1"/>
<dbReference type="RefSeq" id="XP_046044016.1">
    <property type="nucleotide sequence ID" value="XM_046194009.1"/>
</dbReference>
<dbReference type="GeneID" id="70223963"/>
<evidence type="ECO:0000313" key="2">
    <source>
        <dbReference type="EMBL" id="KAH7232356.1"/>
    </source>
</evidence>
<sequence length="99" mass="10464">MSVVVISPTSLSTAPAIHSPSSERPSATSLSREPYFHRSRIRSTGDNPQVRPIYIHVRDNDSAGTGSGCQCLPRTESRMAVPIGAAGGQNLLISGVISF</sequence>
<dbReference type="EMBL" id="JAGMUX010000019">
    <property type="protein sequence ID" value="KAH7232356.1"/>
    <property type="molecule type" value="Genomic_DNA"/>
</dbReference>
<evidence type="ECO:0000313" key="3">
    <source>
        <dbReference type="Proteomes" id="UP000720189"/>
    </source>
</evidence>
<gene>
    <name evidence="2" type="ORF">BKA55DRAFT_581017</name>
</gene>
<reference evidence="2" key="1">
    <citation type="journal article" date="2021" name="Nat. Commun.">
        <title>Genetic determinants of endophytism in the Arabidopsis root mycobiome.</title>
        <authorList>
            <person name="Mesny F."/>
            <person name="Miyauchi S."/>
            <person name="Thiergart T."/>
            <person name="Pickel B."/>
            <person name="Atanasova L."/>
            <person name="Karlsson M."/>
            <person name="Huettel B."/>
            <person name="Barry K.W."/>
            <person name="Haridas S."/>
            <person name="Chen C."/>
            <person name="Bauer D."/>
            <person name="Andreopoulos W."/>
            <person name="Pangilinan J."/>
            <person name="LaButti K."/>
            <person name="Riley R."/>
            <person name="Lipzen A."/>
            <person name="Clum A."/>
            <person name="Drula E."/>
            <person name="Henrissat B."/>
            <person name="Kohler A."/>
            <person name="Grigoriev I.V."/>
            <person name="Martin F.M."/>
            <person name="Hacquard S."/>
        </authorList>
    </citation>
    <scope>NUCLEOTIDE SEQUENCE</scope>
    <source>
        <strain evidence="2">MPI-CAGE-AT-0023</strain>
    </source>
</reference>